<dbReference type="PaxDb" id="3847-GLYMA13G20374.1"/>
<gene>
    <name evidence="3" type="ORF">GLYMA_13G140500</name>
</gene>
<dbReference type="OrthoDB" id="1731601at2759"/>
<dbReference type="STRING" id="3847.K7LZN9"/>
<dbReference type="SMR" id="K7LZN9"/>
<dbReference type="eggNOG" id="ENOG502QQ5I">
    <property type="taxonomic scope" value="Eukaryota"/>
</dbReference>
<organism evidence="3">
    <name type="scientific">Glycine max</name>
    <name type="common">Soybean</name>
    <name type="synonym">Glycine hispida</name>
    <dbReference type="NCBI Taxonomy" id="3847"/>
    <lineage>
        <taxon>Eukaryota</taxon>
        <taxon>Viridiplantae</taxon>
        <taxon>Streptophyta</taxon>
        <taxon>Embryophyta</taxon>
        <taxon>Tracheophyta</taxon>
        <taxon>Spermatophyta</taxon>
        <taxon>Magnoliopsida</taxon>
        <taxon>eudicotyledons</taxon>
        <taxon>Gunneridae</taxon>
        <taxon>Pentapetalae</taxon>
        <taxon>rosids</taxon>
        <taxon>fabids</taxon>
        <taxon>Fabales</taxon>
        <taxon>Fabaceae</taxon>
        <taxon>Papilionoideae</taxon>
        <taxon>50 kb inversion clade</taxon>
        <taxon>NPAAA clade</taxon>
        <taxon>indigoferoid/millettioid clade</taxon>
        <taxon>Phaseoleae</taxon>
        <taxon>Glycine</taxon>
        <taxon>Glycine subgen. Soja</taxon>
    </lineage>
</organism>
<protein>
    <recommendedName>
        <fullName evidence="2">PB1 domain-containing protein</fullName>
    </recommendedName>
</protein>
<dbReference type="GO" id="GO:0003677">
    <property type="term" value="F:DNA binding"/>
    <property type="evidence" value="ECO:0007669"/>
    <property type="project" value="InterPro"/>
</dbReference>
<reference evidence="3 4" key="1">
    <citation type="journal article" date="2010" name="Nature">
        <title>Genome sequence of the palaeopolyploid soybean.</title>
        <authorList>
            <person name="Schmutz J."/>
            <person name="Cannon S.B."/>
            <person name="Schlueter J."/>
            <person name="Ma J."/>
            <person name="Mitros T."/>
            <person name="Nelson W."/>
            <person name="Hyten D.L."/>
            <person name="Song Q."/>
            <person name="Thelen J.J."/>
            <person name="Cheng J."/>
            <person name="Xu D."/>
            <person name="Hellsten U."/>
            <person name="May G.D."/>
            <person name="Yu Y."/>
            <person name="Sakurai T."/>
            <person name="Umezawa T."/>
            <person name="Bhattacharyya M.K."/>
            <person name="Sandhu D."/>
            <person name="Valliyodan B."/>
            <person name="Lindquist E."/>
            <person name="Peto M."/>
            <person name="Grant D."/>
            <person name="Shu S."/>
            <person name="Goodstein D."/>
            <person name="Barry K."/>
            <person name="Futrell-Griggs M."/>
            <person name="Abernathy B."/>
            <person name="Du J."/>
            <person name="Tian Z."/>
            <person name="Zhu L."/>
            <person name="Gill N."/>
            <person name="Joshi T."/>
            <person name="Libault M."/>
            <person name="Sethuraman A."/>
            <person name="Zhang X.-C."/>
            <person name="Shinozaki K."/>
            <person name="Nguyen H.T."/>
            <person name="Wing R.A."/>
            <person name="Cregan P."/>
            <person name="Specht J."/>
            <person name="Grimwood J."/>
            <person name="Rokhsar D."/>
            <person name="Stacey G."/>
            <person name="Shoemaker R.C."/>
            <person name="Jackson S.A."/>
        </authorList>
    </citation>
    <scope>NUCLEOTIDE SEQUENCE [LARGE SCALE GENOMIC DNA]</scope>
    <source>
        <strain evidence="4">cv. Williams 82</strain>
        <tissue evidence="3">Callus</tissue>
    </source>
</reference>
<dbReference type="GO" id="GO:0006355">
    <property type="term" value="P:regulation of DNA-templated transcription"/>
    <property type="evidence" value="ECO:0007669"/>
    <property type="project" value="InterPro"/>
</dbReference>
<evidence type="ECO:0000256" key="1">
    <source>
        <dbReference type="ARBA" id="ARBA00011726"/>
    </source>
</evidence>
<dbReference type="HOGENOM" id="CLU_2459135_0_0_1"/>
<dbReference type="Gene3D" id="3.10.20.90">
    <property type="entry name" value="Phosphatidylinositol 3-kinase Catalytic Subunit, Chain A, domain 1"/>
    <property type="match status" value="1"/>
</dbReference>
<reference evidence="4" key="2">
    <citation type="submission" date="2018-02" db="UniProtKB">
        <authorList>
            <consortium name="EnsemblPlants"/>
        </authorList>
    </citation>
    <scope>IDENTIFICATION</scope>
    <source>
        <strain evidence="4">Williams 82</strain>
    </source>
</reference>
<dbReference type="AlphaFoldDB" id="K7LZN9"/>
<evidence type="ECO:0000313" key="4">
    <source>
        <dbReference type="EnsemblPlants" id="KRH19868"/>
    </source>
</evidence>
<accession>K7LZN9</accession>
<reference evidence="3" key="3">
    <citation type="submission" date="2018-07" db="EMBL/GenBank/DDBJ databases">
        <title>WGS assembly of Glycine max.</title>
        <authorList>
            <person name="Schmutz J."/>
            <person name="Cannon S."/>
            <person name="Schlueter J."/>
            <person name="Ma J."/>
            <person name="Mitros T."/>
            <person name="Nelson W."/>
            <person name="Hyten D."/>
            <person name="Song Q."/>
            <person name="Thelen J."/>
            <person name="Cheng J."/>
            <person name="Xu D."/>
            <person name="Hellsten U."/>
            <person name="May G."/>
            <person name="Yu Y."/>
            <person name="Sakurai T."/>
            <person name="Umezawa T."/>
            <person name="Bhattacharyya M."/>
            <person name="Sandhu D."/>
            <person name="Valliyodan B."/>
            <person name="Lindquist E."/>
            <person name="Peto M."/>
            <person name="Grant D."/>
            <person name="Shu S."/>
            <person name="Goodstein D."/>
            <person name="Barry K."/>
            <person name="Futrell-Griggs M."/>
            <person name="Abernathy B."/>
            <person name="Du J."/>
            <person name="Tian Z."/>
            <person name="Zhu L."/>
            <person name="Gill N."/>
            <person name="Joshi T."/>
            <person name="Libault M."/>
            <person name="Sethuraman A."/>
            <person name="Zhang X."/>
            <person name="Shinozaki K."/>
            <person name="Nguyen H."/>
            <person name="Wing R."/>
            <person name="Cregan P."/>
            <person name="Specht J."/>
            <person name="Grimwood J."/>
            <person name="Rokhsar D."/>
            <person name="Stacey G."/>
            <person name="Shoemaker R."/>
            <person name="Jackson S."/>
        </authorList>
    </citation>
    <scope>NUCLEOTIDE SEQUENCE</scope>
    <source>
        <tissue evidence="3">Callus</tissue>
    </source>
</reference>
<dbReference type="Gramene" id="KRH19868">
    <property type="protein sequence ID" value="KRH19868"/>
    <property type="gene ID" value="GLYMA_13G140500"/>
</dbReference>
<dbReference type="GO" id="GO:0009725">
    <property type="term" value="P:response to hormone"/>
    <property type="evidence" value="ECO:0007669"/>
    <property type="project" value="InterPro"/>
</dbReference>
<dbReference type="PROSITE" id="PS51745">
    <property type="entry name" value="PB1"/>
    <property type="match status" value="1"/>
</dbReference>
<dbReference type="EMBL" id="CM000846">
    <property type="protein sequence ID" value="KRH19868.1"/>
    <property type="molecule type" value="Genomic_DNA"/>
</dbReference>
<evidence type="ECO:0000313" key="5">
    <source>
        <dbReference type="Proteomes" id="UP000008827"/>
    </source>
</evidence>
<feature type="domain" description="PB1" evidence="2">
    <location>
        <begin position="3"/>
        <end position="83"/>
    </location>
</feature>
<dbReference type="PANTHER" id="PTHR31384">
    <property type="entry name" value="AUXIN RESPONSE FACTOR 4-RELATED"/>
    <property type="match status" value="1"/>
</dbReference>
<comment type="subunit">
    <text evidence="1">Homodimers and heterodimers.</text>
</comment>
<dbReference type="InParanoid" id="K7LZN9"/>
<keyword evidence="5" id="KW-1185">Reference proteome</keyword>
<evidence type="ECO:0000259" key="2">
    <source>
        <dbReference type="PROSITE" id="PS51745"/>
    </source>
</evidence>
<dbReference type="PANTHER" id="PTHR31384:SF39">
    <property type="entry name" value="AUXIN RESPONSE FACTOR"/>
    <property type="match status" value="1"/>
</dbReference>
<dbReference type="InterPro" id="IPR044835">
    <property type="entry name" value="ARF_plant"/>
</dbReference>
<sequence length="89" mass="10033">METGHCKVFMESEDVGRTMDLSLLRSYDELHRKLADMFGIEKSEMLSRVLYCDSVGAIKHIGDEPFSDFTRTAKRLTILMDSGSNNVGV</sequence>
<evidence type="ECO:0000313" key="3">
    <source>
        <dbReference type="EMBL" id="KRH19868.1"/>
    </source>
</evidence>
<dbReference type="Proteomes" id="UP000008827">
    <property type="component" value="Chromosome 13"/>
</dbReference>
<name>K7LZN9_SOYBN</name>
<dbReference type="EnsemblPlants" id="KRH19868">
    <property type="protein sequence ID" value="KRH19868"/>
    <property type="gene ID" value="GLYMA_13G140500"/>
</dbReference>
<dbReference type="InterPro" id="IPR053793">
    <property type="entry name" value="PB1-like"/>
</dbReference>
<proteinExistence type="predicted"/>